<accession>A0AAV8WJ61</accession>
<dbReference type="PANTHER" id="PTHR34444:SF1">
    <property type="entry name" value="CILIA- AND FLAGELLA-ASSOCIATED PROTEIN 90"/>
    <property type="match status" value="1"/>
</dbReference>
<dbReference type="PANTHER" id="PTHR34444">
    <property type="entry name" value="LOC361192"/>
    <property type="match status" value="1"/>
</dbReference>
<comment type="caution">
    <text evidence="1">The sequence shown here is derived from an EMBL/GenBank/DDBJ whole genome shotgun (WGS) entry which is preliminary data.</text>
</comment>
<dbReference type="Proteomes" id="UP001159042">
    <property type="component" value="Unassembled WGS sequence"/>
</dbReference>
<name>A0AAV8WJ61_9CUCU</name>
<protein>
    <submittedName>
        <fullName evidence="1">Uncharacterized protein</fullName>
    </submittedName>
</protein>
<evidence type="ECO:0000313" key="2">
    <source>
        <dbReference type="Proteomes" id="UP001159042"/>
    </source>
</evidence>
<organism evidence="1 2">
    <name type="scientific">Exocentrus adspersus</name>
    <dbReference type="NCBI Taxonomy" id="1586481"/>
    <lineage>
        <taxon>Eukaryota</taxon>
        <taxon>Metazoa</taxon>
        <taxon>Ecdysozoa</taxon>
        <taxon>Arthropoda</taxon>
        <taxon>Hexapoda</taxon>
        <taxon>Insecta</taxon>
        <taxon>Pterygota</taxon>
        <taxon>Neoptera</taxon>
        <taxon>Endopterygota</taxon>
        <taxon>Coleoptera</taxon>
        <taxon>Polyphaga</taxon>
        <taxon>Cucujiformia</taxon>
        <taxon>Chrysomeloidea</taxon>
        <taxon>Cerambycidae</taxon>
        <taxon>Lamiinae</taxon>
        <taxon>Acanthocinini</taxon>
        <taxon>Exocentrus</taxon>
    </lineage>
</organism>
<proteinExistence type="predicted"/>
<sequence length="141" mass="17004">MPATWLNPNALLTGNLQVWTKIDDKGWKPPKLDLDKELNYFDNETQYQTLSEYDLFFSNTKVFPLWDERKPRENRQYLPDLRERIYEQEKDKPVPALTSMTYGRPCRCFYDDLETKFRRHTATKDFTRKNGVMRMVERKAV</sequence>
<gene>
    <name evidence="1" type="ORF">NQ315_009969</name>
</gene>
<dbReference type="InterPro" id="IPR027901">
    <property type="entry name" value="CFAP90"/>
</dbReference>
<dbReference type="EMBL" id="JANEYG010000001">
    <property type="protein sequence ID" value="KAJ8926112.1"/>
    <property type="molecule type" value="Genomic_DNA"/>
</dbReference>
<dbReference type="AlphaFoldDB" id="A0AAV8WJ61"/>
<evidence type="ECO:0000313" key="1">
    <source>
        <dbReference type="EMBL" id="KAJ8926112.1"/>
    </source>
</evidence>
<reference evidence="1 2" key="1">
    <citation type="journal article" date="2023" name="Insect Mol. Biol.">
        <title>Genome sequencing provides insights into the evolution of gene families encoding plant cell wall-degrading enzymes in longhorned beetles.</title>
        <authorList>
            <person name="Shin N.R."/>
            <person name="Okamura Y."/>
            <person name="Kirsch R."/>
            <person name="Pauchet Y."/>
        </authorList>
    </citation>
    <scope>NUCLEOTIDE SEQUENCE [LARGE SCALE GENOMIC DNA]</scope>
    <source>
        <strain evidence="1">EAD_L_NR</strain>
    </source>
</reference>
<dbReference type="Pfam" id="PF15074">
    <property type="entry name" value="CFAP90"/>
    <property type="match status" value="1"/>
</dbReference>
<keyword evidence="2" id="KW-1185">Reference proteome</keyword>